<organism evidence="1 2">
    <name type="scientific">Pleurotus eryngii</name>
    <name type="common">Boletus of the steppes</name>
    <dbReference type="NCBI Taxonomy" id="5323"/>
    <lineage>
        <taxon>Eukaryota</taxon>
        <taxon>Fungi</taxon>
        <taxon>Dikarya</taxon>
        <taxon>Basidiomycota</taxon>
        <taxon>Agaricomycotina</taxon>
        <taxon>Agaricomycetes</taxon>
        <taxon>Agaricomycetidae</taxon>
        <taxon>Agaricales</taxon>
        <taxon>Pleurotineae</taxon>
        <taxon>Pleurotaceae</taxon>
        <taxon>Pleurotus</taxon>
    </lineage>
</organism>
<gene>
    <name evidence="1" type="ORF">BDN71DRAFT_1455037</name>
</gene>
<dbReference type="EMBL" id="MU154650">
    <property type="protein sequence ID" value="KAF9490074.1"/>
    <property type="molecule type" value="Genomic_DNA"/>
</dbReference>
<comment type="caution">
    <text evidence="1">The sequence shown here is derived from an EMBL/GenBank/DDBJ whole genome shotgun (WGS) entry which is preliminary data.</text>
</comment>
<protein>
    <submittedName>
        <fullName evidence="1">Uncharacterized protein</fullName>
    </submittedName>
</protein>
<name>A0A9P6DAU8_PLEER</name>
<evidence type="ECO:0000313" key="2">
    <source>
        <dbReference type="Proteomes" id="UP000807025"/>
    </source>
</evidence>
<accession>A0A9P6DAU8</accession>
<evidence type="ECO:0000313" key="1">
    <source>
        <dbReference type="EMBL" id="KAF9490074.1"/>
    </source>
</evidence>
<proteinExistence type="predicted"/>
<feature type="non-terminal residue" evidence="1">
    <location>
        <position position="65"/>
    </location>
</feature>
<dbReference type="Proteomes" id="UP000807025">
    <property type="component" value="Unassembled WGS sequence"/>
</dbReference>
<reference evidence="1" key="1">
    <citation type="submission" date="2020-11" db="EMBL/GenBank/DDBJ databases">
        <authorList>
            <consortium name="DOE Joint Genome Institute"/>
            <person name="Ahrendt S."/>
            <person name="Riley R."/>
            <person name="Andreopoulos W."/>
            <person name="Labutti K."/>
            <person name="Pangilinan J."/>
            <person name="Ruiz-Duenas F.J."/>
            <person name="Barrasa J.M."/>
            <person name="Sanchez-Garcia M."/>
            <person name="Camarero S."/>
            <person name="Miyauchi S."/>
            <person name="Serrano A."/>
            <person name="Linde D."/>
            <person name="Babiker R."/>
            <person name="Drula E."/>
            <person name="Ayuso-Fernandez I."/>
            <person name="Pacheco R."/>
            <person name="Padilla G."/>
            <person name="Ferreira P."/>
            <person name="Barriuso J."/>
            <person name="Kellner H."/>
            <person name="Castanera R."/>
            <person name="Alfaro M."/>
            <person name="Ramirez L."/>
            <person name="Pisabarro A.G."/>
            <person name="Kuo A."/>
            <person name="Tritt A."/>
            <person name="Lipzen A."/>
            <person name="He G."/>
            <person name="Yan M."/>
            <person name="Ng V."/>
            <person name="Cullen D."/>
            <person name="Martin F."/>
            <person name="Rosso M.-N."/>
            <person name="Henrissat B."/>
            <person name="Hibbett D."/>
            <person name="Martinez A.T."/>
            <person name="Grigoriev I.V."/>
        </authorList>
    </citation>
    <scope>NUCLEOTIDE SEQUENCE</scope>
    <source>
        <strain evidence="1">ATCC 90797</strain>
    </source>
</reference>
<dbReference type="AlphaFoldDB" id="A0A9P6DAU8"/>
<keyword evidence="2" id="KW-1185">Reference proteome</keyword>
<sequence length="65" mass="7242">MFLLSASLSPSVLADLPTTVLCNSIIVQREEPRSKVETGREPDLEIENDQHCFVHRIPMLSSPPP</sequence>